<dbReference type="PANTHER" id="PTHR11835:SF34">
    <property type="entry name" value="ISOCITRATE DEHYDROGENASE [NAD] SUBUNIT ALPHA, MITOCHONDRIAL"/>
    <property type="match status" value="1"/>
</dbReference>
<dbReference type="PROSITE" id="PS00470">
    <property type="entry name" value="IDH_IMDH"/>
    <property type="match status" value="1"/>
</dbReference>
<dbReference type="Proteomes" id="UP001559623">
    <property type="component" value="Unassembled WGS sequence"/>
</dbReference>
<dbReference type="Gene3D" id="3.40.718.10">
    <property type="entry name" value="Isopropylmalate Dehydrogenase"/>
    <property type="match status" value="1"/>
</dbReference>
<accession>A0ABV3X718</accession>
<dbReference type="RefSeq" id="WP_368846994.1">
    <property type="nucleotide sequence ID" value="NZ_CP194411.1"/>
</dbReference>
<dbReference type="InterPro" id="IPR024084">
    <property type="entry name" value="IsoPropMal-DH-like_dom"/>
</dbReference>
<protein>
    <submittedName>
        <fullName evidence="4">Isocitrate/isopropylmalate family dehydrogenase</fullName>
    </submittedName>
</protein>
<gene>
    <name evidence="4" type="ORF">QCO44_06385</name>
</gene>
<evidence type="ECO:0000313" key="5">
    <source>
        <dbReference type="Proteomes" id="UP001559623"/>
    </source>
</evidence>
<organism evidence="4 5">
    <name type="scientific">Selenomonas sputigena</name>
    <dbReference type="NCBI Taxonomy" id="69823"/>
    <lineage>
        <taxon>Bacteria</taxon>
        <taxon>Bacillati</taxon>
        <taxon>Bacillota</taxon>
        <taxon>Negativicutes</taxon>
        <taxon>Selenomonadales</taxon>
        <taxon>Selenomonadaceae</taxon>
        <taxon>Selenomonas</taxon>
    </lineage>
</organism>
<sequence>MATKITVFKGDGIGPEITDAVLEILDKAGAGLSCEIFPVGEAEYERNGALIPEAGLASFENTRVLLKSPITTPVGKGFRSLNVTLRTKYDLYANIRPAKSNQAVKTPFPHVDLVTFRENTEDLYVGVEKEIDADTVHAIKIITREKSERICRAAFRYAAAHGRKKVTCVHKANIMKLSDGLFRSVFYEVAKEFPSIEADDKMVDAACMMLVMHPEVFDIMVMPNLYGDIVSDLTSGLIGGLGLLPSSNLGDTMAMFEAVHGSAPDIAGKNIANPTAFLWSACMMLEHIGQNETAKNIRRAVDETLAAGKTLTPDIGGTATTEAYTKAVIERL</sequence>
<dbReference type="EMBL" id="JARVLH010000003">
    <property type="protein sequence ID" value="MEX5285268.1"/>
    <property type="molecule type" value="Genomic_DNA"/>
</dbReference>
<name>A0ABV3X718_9FIRM</name>
<dbReference type="SUPFAM" id="SSF53659">
    <property type="entry name" value="Isocitrate/Isopropylmalate dehydrogenase-like"/>
    <property type="match status" value="1"/>
</dbReference>
<evidence type="ECO:0000256" key="1">
    <source>
        <dbReference type="ARBA" id="ARBA00007769"/>
    </source>
</evidence>
<feature type="domain" description="Isopropylmalate dehydrogenase-like" evidence="3">
    <location>
        <begin position="4"/>
        <end position="328"/>
    </location>
</feature>
<keyword evidence="5" id="KW-1185">Reference proteome</keyword>
<dbReference type="Pfam" id="PF00180">
    <property type="entry name" value="Iso_dh"/>
    <property type="match status" value="1"/>
</dbReference>
<evidence type="ECO:0000259" key="3">
    <source>
        <dbReference type="SMART" id="SM01329"/>
    </source>
</evidence>
<evidence type="ECO:0000313" key="4">
    <source>
        <dbReference type="EMBL" id="MEX5285268.1"/>
    </source>
</evidence>
<evidence type="ECO:0000256" key="2">
    <source>
        <dbReference type="ARBA" id="ARBA00023002"/>
    </source>
</evidence>
<dbReference type="InterPro" id="IPR019818">
    <property type="entry name" value="IsoCit/isopropylmalate_DH_CS"/>
</dbReference>
<comment type="similarity">
    <text evidence="1">Belongs to the isocitrate and isopropylmalate dehydrogenases family.</text>
</comment>
<proteinExistence type="inferred from homology"/>
<reference evidence="4 5" key="1">
    <citation type="submission" date="2023-04" db="EMBL/GenBank/DDBJ databases">
        <title>Genome Sequence of Selenomonas sputigena ATCC 33150.</title>
        <authorList>
            <person name="Miller D.P."/>
            <person name="Anvari S."/>
            <person name="Polson S.W."/>
            <person name="Macdonald M."/>
            <person name="Mcdowell J.V."/>
        </authorList>
    </citation>
    <scope>NUCLEOTIDE SEQUENCE [LARGE SCALE GENOMIC DNA]</scope>
    <source>
        <strain evidence="4 5">ATCC 33150</strain>
    </source>
</reference>
<dbReference type="PANTHER" id="PTHR11835">
    <property type="entry name" value="DECARBOXYLATING DEHYDROGENASES-ISOCITRATE, ISOPROPYLMALATE, TARTRATE"/>
    <property type="match status" value="1"/>
</dbReference>
<keyword evidence="2" id="KW-0560">Oxidoreductase</keyword>
<dbReference type="SMART" id="SM01329">
    <property type="entry name" value="Iso_dh"/>
    <property type="match status" value="1"/>
</dbReference>
<comment type="caution">
    <text evidence="4">The sequence shown here is derived from an EMBL/GenBank/DDBJ whole genome shotgun (WGS) entry which is preliminary data.</text>
</comment>